<evidence type="ECO:0000256" key="1">
    <source>
        <dbReference type="SAM" id="MobiDB-lite"/>
    </source>
</evidence>
<feature type="compositionally biased region" description="Acidic residues" evidence="1">
    <location>
        <begin position="484"/>
        <end position="494"/>
    </location>
</feature>
<evidence type="ECO:0000313" key="3">
    <source>
        <dbReference type="Proteomes" id="UP000615446"/>
    </source>
</evidence>
<feature type="compositionally biased region" description="Polar residues" evidence="1">
    <location>
        <begin position="412"/>
        <end position="431"/>
    </location>
</feature>
<proteinExistence type="predicted"/>
<accession>A0A8H3QJY7</accession>
<gene>
    <name evidence="2" type="ORF">RCL2_000970500</name>
</gene>
<dbReference type="AlphaFoldDB" id="A0A8H3QJY7"/>
<feature type="compositionally biased region" description="Polar residues" evidence="1">
    <location>
        <begin position="99"/>
        <end position="110"/>
    </location>
</feature>
<dbReference type="Proteomes" id="UP000615446">
    <property type="component" value="Unassembled WGS sequence"/>
</dbReference>
<reference evidence="2" key="1">
    <citation type="submission" date="2019-10" db="EMBL/GenBank/DDBJ databases">
        <title>Conservation and host-specific expression of non-tandemly repeated heterogenous ribosome RNA gene in arbuscular mycorrhizal fungi.</title>
        <authorList>
            <person name="Maeda T."/>
            <person name="Kobayashi Y."/>
            <person name="Nakagawa T."/>
            <person name="Ezawa T."/>
            <person name="Yamaguchi K."/>
            <person name="Bino T."/>
            <person name="Nishimoto Y."/>
            <person name="Shigenobu S."/>
            <person name="Kawaguchi M."/>
        </authorList>
    </citation>
    <scope>NUCLEOTIDE SEQUENCE</scope>
    <source>
        <strain evidence="2">HR1</strain>
    </source>
</reference>
<dbReference type="EMBL" id="BLAL01000061">
    <property type="protein sequence ID" value="GES82503.1"/>
    <property type="molecule type" value="Genomic_DNA"/>
</dbReference>
<protein>
    <submittedName>
        <fullName evidence="2">Uncharacterized protein</fullName>
    </submittedName>
</protein>
<sequence>MTEIKPNNTQYYLDLFINLTSGLDKKFCYENFSTIIKKSMNKKQKKHYDNLVDVTDNYFYNKSKQEYMPGDMAGICVYILSELCQPKDSSSALEKHAAPQQTTSTSQEAQNGKGEEYYTPIIQQKDEEIQVLQTELEKMKRITIPSKYSQGINKKKIKNSADKVIQPIIISNDAISRDINSEEMKDVYETTTKEILFHDIPVKWSDNDVISALSQIGIVRKCTIRRLHKYASVKANITLTKEAGKLFKQKTFNIMTTLNGISFYLRWYPANWKTHQIKQRNSWQMTKDWDHIIKKEEMDGIIKEIVTRYGAAFVKPVVINKKQKMIAFFKNEDTLLKAIGKSVAKDFLGQWTMRVQDDRFTTNAGKKDKKKEKPRKKKKKETVQNGKRKEKPIETTENKERDNPRNEEAMDFSSSYEEVSSLTQPTRSSKTNDFDYTLANEVQTSFASRLKSVNVEKGPLKRRSTEEPEQAPPMKEGASTRDSDDYEQYLDAQEDFERSTTPENPPSSSSSSLGQLRRNLDTPIDFDMMYKRIALKEQERRKNKQ</sequence>
<name>A0A8H3QJY7_9GLOM</name>
<comment type="caution">
    <text evidence="2">The sequence shown here is derived from an EMBL/GenBank/DDBJ whole genome shotgun (WGS) entry which is preliminary data.</text>
</comment>
<feature type="region of interest" description="Disordered" evidence="1">
    <location>
        <begin position="359"/>
        <end position="524"/>
    </location>
</feature>
<organism evidence="2 3">
    <name type="scientific">Rhizophagus clarus</name>
    <dbReference type="NCBI Taxonomy" id="94130"/>
    <lineage>
        <taxon>Eukaryota</taxon>
        <taxon>Fungi</taxon>
        <taxon>Fungi incertae sedis</taxon>
        <taxon>Mucoromycota</taxon>
        <taxon>Glomeromycotina</taxon>
        <taxon>Glomeromycetes</taxon>
        <taxon>Glomerales</taxon>
        <taxon>Glomeraceae</taxon>
        <taxon>Rhizophagus</taxon>
    </lineage>
</organism>
<feature type="compositionally biased region" description="Basic residues" evidence="1">
    <location>
        <begin position="367"/>
        <end position="390"/>
    </location>
</feature>
<evidence type="ECO:0000313" key="2">
    <source>
        <dbReference type="EMBL" id="GES82503.1"/>
    </source>
</evidence>
<feature type="compositionally biased region" description="Basic and acidic residues" evidence="1">
    <location>
        <begin position="391"/>
        <end position="408"/>
    </location>
</feature>
<feature type="region of interest" description="Disordered" evidence="1">
    <location>
        <begin position="91"/>
        <end position="114"/>
    </location>
</feature>